<dbReference type="PANTHER" id="PTHR11927">
    <property type="entry name" value="GALACTOSIDE 2-L-FUCOSYLTRANSFERASE"/>
    <property type="match status" value="1"/>
</dbReference>
<evidence type="ECO:0000256" key="1">
    <source>
        <dbReference type="ARBA" id="ARBA00022676"/>
    </source>
</evidence>
<dbReference type="AlphaFoldDB" id="A0A3E1RB89"/>
<keyword evidence="2 3" id="KW-0808">Transferase</keyword>
<dbReference type="CDD" id="cd11301">
    <property type="entry name" value="Fut1_Fut2_like"/>
    <property type="match status" value="1"/>
</dbReference>
<proteinExistence type="predicted"/>
<evidence type="ECO:0000313" key="4">
    <source>
        <dbReference type="Proteomes" id="UP000260665"/>
    </source>
</evidence>
<dbReference type="Proteomes" id="UP000260665">
    <property type="component" value="Unassembled WGS sequence"/>
</dbReference>
<reference evidence="3 4" key="1">
    <citation type="submission" date="2018-05" db="EMBL/GenBank/DDBJ databases">
        <title>Rhodoferax soyangensis sp.nov., isolated from an oligotrophic freshwater lake.</title>
        <authorList>
            <person name="Park M."/>
        </authorList>
    </citation>
    <scope>NUCLEOTIDE SEQUENCE [LARGE SCALE GENOMIC DNA]</scope>
    <source>
        <strain evidence="3 4">IMCC26218</strain>
    </source>
</reference>
<dbReference type="InterPro" id="IPR002516">
    <property type="entry name" value="Glyco_trans_11"/>
</dbReference>
<keyword evidence="1 3" id="KW-0328">Glycosyltransferase</keyword>
<gene>
    <name evidence="3" type="ORF">DIC66_16060</name>
</gene>
<dbReference type="PANTHER" id="PTHR11927:SF9">
    <property type="entry name" value="L-FUCOSYLTRANSFERASE"/>
    <property type="match status" value="1"/>
</dbReference>
<dbReference type="OrthoDB" id="9794601at2"/>
<accession>A0A3E1RB89</accession>
<organism evidence="3 4">
    <name type="scientific">Rhodoferax lacus</name>
    <dbReference type="NCBI Taxonomy" id="2184758"/>
    <lineage>
        <taxon>Bacteria</taxon>
        <taxon>Pseudomonadati</taxon>
        <taxon>Pseudomonadota</taxon>
        <taxon>Betaproteobacteria</taxon>
        <taxon>Burkholderiales</taxon>
        <taxon>Comamonadaceae</taxon>
        <taxon>Rhodoferax</taxon>
    </lineage>
</organism>
<protein>
    <submittedName>
        <fullName evidence="3">Alpha-1,2-fucosyltransferase</fullName>
    </submittedName>
</protein>
<dbReference type="Pfam" id="PF01531">
    <property type="entry name" value="Glyco_transf_11"/>
    <property type="match status" value="1"/>
</dbReference>
<keyword evidence="4" id="KW-1185">Reference proteome</keyword>
<name>A0A3E1RB89_9BURK</name>
<dbReference type="RefSeq" id="WP_117179014.1">
    <property type="nucleotide sequence ID" value="NZ_QFZK01000011.1"/>
</dbReference>
<dbReference type="EMBL" id="QFZK01000011">
    <property type="protein sequence ID" value="RFO95940.1"/>
    <property type="molecule type" value="Genomic_DNA"/>
</dbReference>
<dbReference type="GO" id="GO:0016020">
    <property type="term" value="C:membrane"/>
    <property type="evidence" value="ECO:0007669"/>
    <property type="project" value="InterPro"/>
</dbReference>
<dbReference type="Gene3D" id="3.40.50.11350">
    <property type="match status" value="1"/>
</dbReference>
<evidence type="ECO:0000313" key="3">
    <source>
        <dbReference type="EMBL" id="RFO95940.1"/>
    </source>
</evidence>
<dbReference type="GO" id="GO:0008107">
    <property type="term" value="F:galactoside 2-alpha-L-fucosyltransferase activity"/>
    <property type="evidence" value="ECO:0007669"/>
    <property type="project" value="InterPro"/>
</dbReference>
<dbReference type="GO" id="GO:0005975">
    <property type="term" value="P:carbohydrate metabolic process"/>
    <property type="evidence" value="ECO:0007669"/>
    <property type="project" value="InterPro"/>
</dbReference>
<sequence length="291" mass="33541">MIILHLSGGLGNQMFQYAFGRACAKRLGAEMKLAISDRTLNIHSGFELERLFDIHATTATPADIKSVLGLQRYLMVQKVINACGLRHVYKSSLIQEQTFNYSPEVLHLRDGSYISGYWQSEKYFMEIRNEILADFSFRLPMCKTNFEFSEKIASSNSIALHVRRNDFAKNPSINATHGLCSLDYYEEAIGHITKRVDNPSFFIFSDDLQWVRENLSMDYPCNYVHHNTGADSYNDMRLMSLCKHNIIANSSFSWWGAWLNRSSEKIVIAPKKWFAKEINTEDLLPANWIRL</sequence>
<evidence type="ECO:0000256" key="2">
    <source>
        <dbReference type="ARBA" id="ARBA00022679"/>
    </source>
</evidence>
<comment type="caution">
    <text evidence="3">The sequence shown here is derived from an EMBL/GenBank/DDBJ whole genome shotgun (WGS) entry which is preliminary data.</text>
</comment>